<comment type="caution">
    <text evidence="2">The sequence shown here is derived from an EMBL/GenBank/DDBJ whole genome shotgun (WGS) entry which is preliminary data.</text>
</comment>
<keyword evidence="3" id="KW-1185">Reference proteome</keyword>
<keyword evidence="1" id="KW-1133">Transmembrane helix</keyword>
<evidence type="ECO:0000313" key="2">
    <source>
        <dbReference type="EMBL" id="GKV12964.1"/>
    </source>
</evidence>
<keyword evidence="1" id="KW-0472">Membrane</keyword>
<keyword evidence="1" id="KW-0812">Transmembrane</keyword>
<dbReference type="EMBL" id="BPVZ01000037">
    <property type="protein sequence ID" value="GKV12964.1"/>
    <property type="molecule type" value="Genomic_DNA"/>
</dbReference>
<reference evidence="2 3" key="1">
    <citation type="journal article" date="2021" name="Commun. Biol.">
        <title>The genome of Shorea leprosula (Dipterocarpaceae) highlights the ecological relevance of drought in aseasonal tropical rainforests.</title>
        <authorList>
            <person name="Ng K.K.S."/>
            <person name="Kobayashi M.J."/>
            <person name="Fawcett J.A."/>
            <person name="Hatakeyama M."/>
            <person name="Paape T."/>
            <person name="Ng C.H."/>
            <person name="Ang C.C."/>
            <person name="Tnah L.H."/>
            <person name="Lee C.T."/>
            <person name="Nishiyama T."/>
            <person name="Sese J."/>
            <person name="O'Brien M.J."/>
            <person name="Copetti D."/>
            <person name="Mohd Noor M.I."/>
            <person name="Ong R.C."/>
            <person name="Putra M."/>
            <person name="Sireger I.Z."/>
            <person name="Indrioko S."/>
            <person name="Kosugi Y."/>
            <person name="Izuno A."/>
            <person name="Isagi Y."/>
            <person name="Lee S.L."/>
            <person name="Shimizu K.K."/>
        </authorList>
    </citation>
    <scope>NUCLEOTIDE SEQUENCE [LARGE SCALE GENOMIC DNA]</scope>
    <source>
        <strain evidence="2">214</strain>
    </source>
</reference>
<proteinExistence type="predicted"/>
<gene>
    <name evidence="2" type="ORF">SLEP1_g24047</name>
</gene>
<feature type="transmembrane region" description="Helical" evidence="1">
    <location>
        <begin position="20"/>
        <end position="39"/>
    </location>
</feature>
<evidence type="ECO:0000256" key="1">
    <source>
        <dbReference type="SAM" id="Phobius"/>
    </source>
</evidence>
<sequence>MPPITITGGSRSLENGALSVATDASVVPCALIFGAAAILQFF</sequence>
<accession>A0AAV5JEK4</accession>
<name>A0AAV5JEK4_9ROSI</name>
<dbReference type="AlphaFoldDB" id="A0AAV5JEK4"/>
<dbReference type="Proteomes" id="UP001054252">
    <property type="component" value="Unassembled WGS sequence"/>
</dbReference>
<organism evidence="2 3">
    <name type="scientific">Rubroshorea leprosula</name>
    <dbReference type="NCBI Taxonomy" id="152421"/>
    <lineage>
        <taxon>Eukaryota</taxon>
        <taxon>Viridiplantae</taxon>
        <taxon>Streptophyta</taxon>
        <taxon>Embryophyta</taxon>
        <taxon>Tracheophyta</taxon>
        <taxon>Spermatophyta</taxon>
        <taxon>Magnoliopsida</taxon>
        <taxon>eudicotyledons</taxon>
        <taxon>Gunneridae</taxon>
        <taxon>Pentapetalae</taxon>
        <taxon>rosids</taxon>
        <taxon>malvids</taxon>
        <taxon>Malvales</taxon>
        <taxon>Dipterocarpaceae</taxon>
        <taxon>Rubroshorea</taxon>
    </lineage>
</organism>
<protein>
    <submittedName>
        <fullName evidence="2">Uncharacterized protein</fullName>
    </submittedName>
</protein>
<evidence type="ECO:0000313" key="3">
    <source>
        <dbReference type="Proteomes" id="UP001054252"/>
    </source>
</evidence>